<sequence>MDVFLFIAAIFLLLIGHYFKMLRWKQFVEIYESPNEQILLRSLTIGYLINFCLPFRIGELIRIILSGRKMKNGISFAFSTVLVDRCLDIIVVSILFSLFAISRINEDLFLNSAIFYGTMAISLIILSIISVKYSRLIKIFLRKICSIFNPKLQLNMLFFCWSIITSFKDIFRKVNKFDLIKYSSIIWISYLSSYFMLGLFLAKEMHKNEFFGIFSTLFSRSSLDSGTSNLFTTVQTMSLSPQIWFASYLLIPLLVLWVISYLPTNLKNAVFSGKVASSGATLNLLPQVSEEDRLNFLEAYFSGNGREYLAKYIELNQNVSILQDYSAGSNATVMLCIDENKSFYRKYAFGEDGDKLYEQLEWLRKYENRLPLPKILSEQHGDGYCSYDMEYSVSASGFFNYMHSRPIEKTKSILRHSLDTLAESLYNCNSIKADNQTILKYIDGKVKSNLEKIKNAKEIKHLYEFDELIINGRCYKNLKLLEQYLEVDYLIEVFKDDIYTEIHGDLTIENIICTEEENDQCDFYLIDPNTGNIHNSPNLDYAKLLQSLHGGYEFLMKTQTVSVNKNEIKFLFTRSQIYDQIFAFYLSYLQEKFDEQKIRSIFFHEVIHWLRLMPYKIEKNGKRSLLFYAGFIMVLNDVIEWYSQVDTNQSNRLQKLEQSQNVFA</sequence>
<evidence type="ECO:0000256" key="5">
    <source>
        <dbReference type="ARBA" id="ARBA00023136"/>
    </source>
</evidence>
<dbReference type="InterPro" id="IPR022791">
    <property type="entry name" value="L-PG_synthase/AglD"/>
</dbReference>
<evidence type="ECO:0000313" key="7">
    <source>
        <dbReference type="EMBL" id="MDR6242549.1"/>
    </source>
</evidence>
<dbReference type="Pfam" id="PF03706">
    <property type="entry name" value="LPG_synthase_TM"/>
    <property type="match status" value="1"/>
</dbReference>
<dbReference type="RefSeq" id="WP_188774071.1">
    <property type="nucleotide sequence ID" value="NZ_BMMB01000002.1"/>
</dbReference>
<keyword evidence="2" id="KW-1003">Cell membrane</keyword>
<dbReference type="InterPro" id="IPR011009">
    <property type="entry name" value="Kinase-like_dom_sf"/>
</dbReference>
<organism evidence="7 8">
    <name type="scientific">Paenibacillus hunanensis</name>
    <dbReference type="NCBI Taxonomy" id="539262"/>
    <lineage>
        <taxon>Bacteria</taxon>
        <taxon>Bacillati</taxon>
        <taxon>Bacillota</taxon>
        <taxon>Bacilli</taxon>
        <taxon>Bacillales</taxon>
        <taxon>Paenibacillaceae</taxon>
        <taxon>Paenibacillus</taxon>
    </lineage>
</organism>
<feature type="transmembrane region" description="Helical" evidence="6">
    <location>
        <begin position="113"/>
        <end position="131"/>
    </location>
</feature>
<reference evidence="7 8" key="1">
    <citation type="submission" date="2023-07" db="EMBL/GenBank/DDBJ databases">
        <title>Genomic Encyclopedia of Type Strains, Phase IV (KMG-IV): sequencing the most valuable type-strain genomes for metagenomic binning, comparative biology and taxonomic classification.</title>
        <authorList>
            <person name="Goeker M."/>
        </authorList>
    </citation>
    <scope>NUCLEOTIDE SEQUENCE [LARGE SCALE GENOMIC DNA]</scope>
    <source>
        <strain evidence="7 8">DSM 22170</strain>
    </source>
</reference>
<proteinExistence type="inferred from homology"/>
<accession>A0ABU1ITG4</accession>
<keyword evidence="4 6" id="KW-1133">Transmembrane helix</keyword>
<gene>
    <name evidence="6" type="primary">mprF</name>
    <name evidence="7" type="ORF">JOC58_000433</name>
</gene>
<feature type="transmembrane region" description="Helical" evidence="6">
    <location>
        <begin position="182"/>
        <end position="202"/>
    </location>
</feature>
<comment type="function">
    <text evidence="6">Catalyzes the transfer of a lysyl group from L-lysyl-tRNA(Lys) to membrane-bound phosphatidylglycerol (PG), which produces lysylphosphatidylglycerol (LPG), a major component of the bacterial membrane with a positive net charge. LPG synthesis contributes to bacterial virulence as it is involved in the resistance mechanism against cationic antimicrobial peptides (CAMP) produces by the host's immune system (defensins, cathelicidins) and by the competing microorganisms.</text>
</comment>
<comment type="similarity">
    <text evidence="6">Belongs to the LPG synthase family.</text>
</comment>
<protein>
    <recommendedName>
        <fullName evidence="6">Phosphatidylglycerol lysyltransferase</fullName>
        <ecNumber evidence="6">2.3.2.3</ecNumber>
    </recommendedName>
    <alternativeName>
        <fullName evidence="6">Lysylphosphatidylglycerol synthase</fullName>
    </alternativeName>
</protein>
<feature type="transmembrane region" description="Helical" evidence="6">
    <location>
        <begin position="45"/>
        <end position="65"/>
    </location>
</feature>
<feature type="transmembrane region" description="Helical" evidence="6">
    <location>
        <begin position="243"/>
        <end position="262"/>
    </location>
</feature>
<dbReference type="EC" id="2.3.2.3" evidence="6"/>
<keyword evidence="6" id="KW-0443">Lipid metabolism</keyword>
<keyword evidence="3 6" id="KW-0812">Transmembrane</keyword>
<evidence type="ECO:0000256" key="1">
    <source>
        <dbReference type="ARBA" id="ARBA00004651"/>
    </source>
</evidence>
<comment type="subcellular location">
    <subcellularLocation>
        <location evidence="1 6">Cell membrane</location>
        <topology evidence="1 6">Multi-pass membrane protein</topology>
    </subcellularLocation>
</comment>
<evidence type="ECO:0000256" key="4">
    <source>
        <dbReference type="ARBA" id="ARBA00022989"/>
    </source>
</evidence>
<evidence type="ECO:0000313" key="8">
    <source>
        <dbReference type="Proteomes" id="UP001185028"/>
    </source>
</evidence>
<comment type="catalytic activity">
    <reaction evidence="6">
        <text>L-lysyl-tRNA(Lys) + a 1,2-diacyl-sn-glycero-3-phospho-(1'-sn-glycerol) = a 1,2-diacyl-sn-glycero-3-phospho-1'-(3'-O-L-lysyl)-sn-glycerol + tRNA(Lys)</text>
        <dbReference type="Rhea" id="RHEA:10668"/>
        <dbReference type="Rhea" id="RHEA-COMP:9696"/>
        <dbReference type="Rhea" id="RHEA-COMP:9697"/>
        <dbReference type="ChEBI" id="CHEBI:64716"/>
        <dbReference type="ChEBI" id="CHEBI:75792"/>
        <dbReference type="ChEBI" id="CHEBI:78442"/>
        <dbReference type="ChEBI" id="CHEBI:78529"/>
        <dbReference type="EC" id="2.3.2.3"/>
    </reaction>
</comment>
<dbReference type="Proteomes" id="UP001185028">
    <property type="component" value="Unassembled WGS sequence"/>
</dbReference>
<evidence type="ECO:0000256" key="2">
    <source>
        <dbReference type="ARBA" id="ARBA00022475"/>
    </source>
</evidence>
<comment type="caution">
    <text evidence="7">The sequence shown here is derived from an EMBL/GenBank/DDBJ whole genome shotgun (WGS) entry which is preliminary data.</text>
</comment>
<keyword evidence="6" id="KW-0808">Transferase</keyword>
<name>A0ABU1ITG4_9BACL</name>
<evidence type="ECO:0000256" key="6">
    <source>
        <dbReference type="RuleBase" id="RU363042"/>
    </source>
</evidence>
<keyword evidence="5 6" id="KW-0472">Membrane</keyword>
<dbReference type="EMBL" id="JAVDQH010000002">
    <property type="protein sequence ID" value="MDR6242549.1"/>
    <property type="molecule type" value="Genomic_DNA"/>
</dbReference>
<evidence type="ECO:0000256" key="3">
    <source>
        <dbReference type="ARBA" id="ARBA00022692"/>
    </source>
</evidence>
<dbReference type="SUPFAM" id="SSF56112">
    <property type="entry name" value="Protein kinase-like (PK-like)"/>
    <property type="match status" value="1"/>
</dbReference>
<keyword evidence="8" id="KW-1185">Reference proteome</keyword>
<keyword evidence="6" id="KW-0046">Antibiotic resistance</keyword>
<feature type="transmembrane region" description="Helical" evidence="6">
    <location>
        <begin position="77"/>
        <end position="101"/>
    </location>
</feature>